<proteinExistence type="predicted"/>
<name>A0ABU7MLZ7_9BACT</name>
<reference evidence="1" key="1">
    <citation type="submission" date="2024-01" db="EMBL/GenBank/DDBJ databases">
        <title>Genome sequence of Mycoplasma ciconiae type strain DSM 25251.</title>
        <authorList>
            <person name="Spergser J."/>
        </authorList>
    </citation>
    <scope>NUCLEOTIDE SEQUENCE [LARGE SCALE GENOMIC DNA]</scope>
    <source>
        <strain evidence="1">DSM 25251</strain>
    </source>
</reference>
<evidence type="ECO:0008006" key="3">
    <source>
        <dbReference type="Google" id="ProtNLM"/>
    </source>
</evidence>
<dbReference type="PANTHER" id="PTHR11669:SF8">
    <property type="entry name" value="DNA POLYMERASE III SUBUNIT DELTA"/>
    <property type="match status" value="1"/>
</dbReference>
<organism evidence="1 2">
    <name type="scientific">Mycoplasmopsis ciconiae</name>
    <dbReference type="NCBI Taxonomy" id="561067"/>
    <lineage>
        <taxon>Bacteria</taxon>
        <taxon>Bacillati</taxon>
        <taxon>Mycoplasmatota</taxon>
        <taxon>Mycoplasmoidales</taxon>
        <taxon>Metamycoplasmataceae</taxon>
        <taxon>Mycoplasmopsis</taxon>
    </lineage>
</organism>
<dbReference type="InterPro" id="IPR027417">
    <property type="entry name" value="P-loop_NTPase"/>
</dbReference>
<protein>
    <recommendedName>
        <fullName evidence="3">DNA polymerase III subunit delta</fullName>
    </recommendedName>
</protein>
<dbReference type="EMBL" id="JAZDWZ010000010">
    <property type="protein sequence ID" value="MEE3928556.1"/>
    <property type="molecule type" value="Genomic_DNA"/>
</dbReference>
<dbReference type="Gene3D" id="3.40.50.300">
    <property type="entry name" value="P-loop containing nucleotide triphosphate hydrolases"/>
    <property type="match status" value="1"/>
</dbReference>
<dbReference type="Proteomes" id="UP001344817">
    <property type="component" value="Unassembled WGS sequence"/>
</dbReference>
<accession>A0ABU7MLZ7</accession>
<evidence type="ECO:0000313" key="2">
    <source>
        <dbReference type="Proteomes" id="UP001344817"/>
    </source>
</evidence>
<dbReference type="PANTHER" id="PTHR11669">
    <property type="entry name" value="REPLICATION FACTOR C / DNA POLYMERASE III GAMMA-TAU SUBUNIT"/>
    <property type="match status" value="1"/>
</dbReference>
<gene>
    <name evidence="1" type="ORF">V2E24_03130</name>
</gene>
<dbReference type="SUPFAM" id="SSF52540">
    <property type="entry name" value="P-loop containing nucleoside triphosphate hydrolases"/>
    <property type="match status" value="1"/>
</dbReference>
<dbReference type="InterPro" id="IPR050238">
    <property type="entry name" value="DNA_Rep/Repair_Clamp_Loader"/>
</dbReference>
<sequence length="309" mass="35886">MNSYNQDLITKITQKNLSHCYLLSVPYNYDVNSDLLFFINLVNKSNITSLMPEFISEPNVFVLQPNEKDSIAKAEILELFTKVENRSQFSGKLKILVIKDIDKTSLNGLNSILKLIEEPTKDTLIILTTQNLSNVLPTIISRSILVKLQSYKPSYIHKSLLNIGINADYAYIFSQIISDYDNFKFLEDTKNIALIDDLIEKYLNSFKNPYYLYVFLNEHINNQNLKNSILILSFLLQLIKISLNPNKYLAKESIFLNQFLLNKNKHLDQIIALQNWVNNLNSFINWSSTSLNFNLNKQNLLISLMEYYE</sequence>
<evidence type="ECO:0000313" key="1">
    <source>
        <dbReference type="EMBL" id="MEE3928556.1"/>
    </source>
</evidence>
<keyword evidence="2" id="KW-1185">Reference proteome</keyword>
<dbReference type="Pfam" id="PF13177">
    <property type="entry name" value="DNA_pol3_delta2"/>
    <property type="match status" value="1"/>
</dbReference>
<dbReference type="RefSeq" id="WP_330500969.1">
    <property type="nucleotide sequence ID" value="NZ_JAZDWZ010000010.1"/>
</dbReference>
<comment type="caution">
    <text evidence="1">The sequence shown here is derived from an EMBL/GenBank/DDBJ whole genome shotgun (WGS) entry which is preliminary data.</text>
</comment>